<accession>Q5YZN9</accession>
<dbReference type="EMBL" id="AP006618">
    <property type="protein sequence ID" value="BAD56352.1"/>
    <property type="molecule type" value="Genomic_DNA"/>
</dbReference>
<dbReference type="GeneID" id="61132309"/>
<evidence type="ECO:0000313" key="2">
    <source>
        <dbReference type="Proteomes" id="UP000006820"/>
    </source>
</evidence>
<gene>
    <name evidence="1" type="ordered locus">NFA_15070</name>
</gene>
<proteinExistence type="predicted"/>
<evidence type="ECO:0008006" key="3">
    <source>
        <dbReference type="Google" id="ProtNLM"/>
    </source>
</evidence>
<dbReference type="STRING" id="247156.NFA_15070"/>
<keyword evidence="2" id="KW-1185">Reference proteome</keyword>
<sequence>MTRSRRSAKSAGTKHETAIARYLAATLDDDRIERRRLSGANDRGDLSGVRTVHGGRVVVEAKDYGGRVHVGEWLTEADVERGNDDAVAAVVVAKRRGVTDPGAQIVLMTVRDLVALLTGHRPEEDS</sequence>
<name>Q5YZN9_NOCFA</name>
<evidence type="ECO:0000313" key="1">
    <source>
        <dbReference type="EMBL" id="BAD56352.1"/>
    </source>
</evidence>
<reference evidence="1 2" key="1">
    <citation type="journal article" date="2004" name="Proc. Natl. Acad. Sci. U.S.A.">
        <title>The complete genomic sequence of Nocardia farcinica IFM 10152.</title>
        <authorList>
            <person name="Ishikawa J."/>
            <person name="Yamashita A."/>
            <person name="Mikami Y."/>
            <person name="Hoshino Y."/>
            <person name="Kurita H."/>
            <person name="Hotta K."/>
            <person name="Shiba T."/>
            <person name="Hattori M."/>
        </authorList>
    </citation>
    <scope>NUCLEOTIDE SEQUENCE [LARGE SCALE GENOMIC DNA]</scope>
    <source>
        <strain evidence="1 2">IFM 10152</strain>
    </source>
</reference>
<dbReference type="KEGG" id="nfa:NFA_15070"/>
<dbReference type="OrthoDB" id="3630198at2"/>
<dbReference type="RefSeq" id="WP_011208037.1">
    <property type="nucleotide sequence ID" value="NC_006361.1"/>
</dbReference>
<protein>
    <recommendedName>
        <fullName evidence="3">Restriction endonuclease type IV Mrr domain-containing protein</fullName>
    </recommendedName>
</protein>
<dbReference type="AlphaFoldDB" id="Q5YZN9"/>
<dbReference type="Proteomes" id="UP000006820">
    <property type="component" value="Chromosome"/>
</dbReference>
<organism evidence="1 2">
    <name type="scientific">Nocardia farcinica (strain IFM 10152)</name>
    <dbReference type="NCBI Taxonomy" id="247156"/>
    <lineage>
        <taxon>Bacteria</taxon>
        <taxon>Bacillati</taxon>
        <taxon>Actinomycetota</taxon>
        <taxon>Actinomycetes</taxon>
        <taxon>Mycobacteriales</taxon>
        <taxon>Nocardiaceae</taxon>
        <taxon>Nocardia</taxon>
    </lineage>
</organism>
<dbReference type="eggNOG" id="ENOG5032WFJ">
    <property type="taxonomic scope" value="Bacteria"/>
</dbReference>
<dbReference type="HOGENOM" id="CLU_136049_0_0_11"/>